<dbReference type="InterPro" id="IPR054109">
    <property type="entry name" value="UBA_8"/>
</dbReference>
<comment type="function">
    <text evidence="2">Neddylation of cullins play an essential role in the regulation of SCF-type complexes activity.</text>
</comment>
<dbReference type="Pfam" id="PF22566">
    <property type="entry name" value="UBA_8"/>
    <property type="match status" value="1"/>
</dbReference>
<dbReference type="SUPFAM" id="SSF46934">
    <property type="entry name" value="UBA-like"/>
    <property type="match status" value="1"/>
</dbReference>
<dbReference type="InterPro" id="IPR014764">
    <property type="entry name" value="DCN-prot"/>
</dbReference>
<dbReference type="PROSITE" id="PS51229">
    <property type="entry name" value="DCUN1"/>
    <property type="match status" value="1"/>
</dbReference>
<evidence type="ECO:0000259" key="3">
    <source>
        <dbReference type="PROSITE" id="PS51229"/>
    </source>
</evidence>
<dbReference type="Gene3D" id="1.10.238.200">
    <property type="entry name" value="Cullin, PONY binding domain"/>
    <property type="match status" value="1"/>
</dbReference>
<dbReference type="FunFam" id="1.10.238.10:FF:000570">
    <property type="entry name" value="Defective in cullin neddylation protein 1"/>
    <property type="match status" value="1"/>
</dbReference>
<dbReference type="InterPro" id="IPR005176">
    <property type="entry name" value="PONY_dom"/>
</dbReference>
<dbReference type="RefSeq" id="XP_056083741.1">
    <property type="nucleotide sequence ID" value="XM_056229754.1"/>
</dbReference>
<dbReference type="GO" id="GO:0045116">
    <property type="term" value="P:protein neddylation"/>
    <property type="evidence" value="ECO:0007669"/>
    <property type="project" value="TreeGrafter"/>
</dbReference>
<dbReference type="GeneID" id="80925711"/>
<dbReference type="FunFam" id="1.10.238.200:FF:000010">
    <property type="entry name" value="Defective in cullin neddylation protein 1"/>
    <property type="match status" value="1"/>
</dbReference>
<evidence type="ECO:0000313" key="5">
    <source>
        <dbReference type="Proteomes" id="UP001162087"/>
    </source>
</evidence>
<dbReference type="Proteomes" id="UP001162087">
    <property type="component" value="Chromosome 12"/>
</dbReference>
<evidence type="ECO:0000256" key="1">
    <source>
        <dbReference type="ARBA" id="ARBA00022786"/>
    </source>
</evidence>
<dbReference type="InterPro" id="IPR009060">
    <property type="entry name" value="UBA-like_sf"/>
</dbReference>
<dbReference type="Pfam" id="PF03556">
    <property type="entry name" value="Cullin_binding"/>
    <property type="match status" value="1"/>
</dbReference>
<keyword evidence="5" id="KW-1185">Reference proteome</keyword>
<proteinExistence type="predicted"/>
<dbReference type="GO" id="GO:0032182">
    <property type="term" value="F:ubiquitin-like protein binding"/>
    <property type="evidence" value="ECO:0007669"/>
    <property type="project" value="TreeGrafter"/>
</dbReference>
<dbReference type="CDD" id="cd14352">
    <property type="entry name" value="UBA_DCN1"/>
    <property type="match status" value="1"/>
</dbReference>
<dbReference type="EMBL" id="OX365907">
    <property type="protein sequence ID" value="CAI4046122.1"/>
    <property type="molecule type" value="Genomic_DNA"/>
</dbReference>
<protein>
    <recommendedName>
        <fullName evidence="2">Defective in cullin neddylation protein</fullName>
    </recommendedName>
</protein>
<dbReference type="GO" id="GO:0031624">
    <property type="term" value="F:ubiquitin conjugating enzyme binding"/>
    <property type="evidence" value="ECO:0007669"/>
    <property type="project" value="TreeGrafter"/>
</dbReference>
<gene>
    <name evidence="4" type="primary">SKDI12G1730</name>
    <name evidence="4" type="ORF">SKDI_12G1730</name>
</gene>
<dbReference type="GO" id="GO:0000151">
    <property type="term" value="C:ubiquitin ligase complex"/>
    <property type="evidence" value="ECO:0007669"/>
    <property type="project" value="TreeGrafter"/>
</dbReference>
<reference evidence="4" key="1">
    <citation type="submission" date="2022-10" db="EMBL/GenBank/DDBJ databases">
        <authorList>
            <person name="Byrne P K."/>
        </authorList>
    </citation>
    <scope>NUCLEOTIDE SEQUENCE</scope>
    <source>
        <strain evidence="4">IFO1802</strain>
    </source>
</reference>
<keyword evidence="1" id="KW-0833">Ubl conjugation pathway</keyword>
<dbReference type="PANTHER" id="PTHR12281">
    <property type="entry name" value="RP42 RELATED"/>
    <property type="match status" value="1"/>
</dbReference>
<dbReference type="PANTHER" id="PTHR12281:SF31">
    <property type="entry name" value="DCN1-LIKE PROTEIN 3"/>
    <property type="match status" value="1"/>
</dbReference>
<dbReference type="Gene3D" id="1.10.8.10">
    <property type="entry name" value="DNA helicase RuvA subunit, C-terminal domain"/>
    <property type="match status" value="1"/>
</dbReference>
<organism evidence="4 5">
    <name type="scientific">Saccharomyces kudriavzevii (strain ATCC MYA-4449 / AS 2.2408 / CBS 8840 / NBRC 1802 / NCYC 2889)</name>
    <name type="common">Yeast</name>
    <dbReference type="NCBI Taxonomy" id="226230"/>
    <lineage>
        <taxon>Eukaryota</taxon>
        <taxon>Fungi</taxon>
        <taxon>Dikarya</taxon>
        <taxon>Ascomycota</taxon>
        <taxon>Saccharomycotina</taxon>
        <taxon>Saccharomycetes</taxon>
        <taxon>Saccharomycetales</taxon>
        <taxon>Saccharomycetaceae</taxon>
        <taxon>Saccharomyces</taxon>
    </lineage>
</organism>
<dbReference type="Gene3D" id="1.10.238.10">
    <property type="entry name" value="EF-hand"/>
    <property type="match status" value="1"/>
</dbReference>
<feature type="domain" description="DCUN1" evidence="3">
    <location>
        <begin position="69"/>
        <end position="265"/>
    </location>
</feature>
<dbReference type="InterPro" id="IPR042460">
    <property type="entry name" value="DCN1-like_PONY"/>
</dbReference>
<name>A0AA35J275_SACK1</name>
<dbReference type="AlphaFoldDB" id="A0AA35J275"/>
<sequence length="267" mass="31741">MSNKTRQEGTSPEREAIESFTSLTKCDPKVSRKYLRRNHWNINYALNEYYDKEIGSFTDETSTPAHPIVYPDELVQVFNQYSNNSSFDMDSLVKFIEDLGYSLEDLATLCLVDLLGYKNLEEPLKRETFLSTWFMQGCSTLPDMQGCIKRLDVKLHEDLQYYTQVYDYAFRLILDSNRKNIDIDDAIQYWTLFFQPVYPVHIESNLLESWFHFLRDEGKTLISKDTWHMLLLFFQQYLTIQSIIDGYDETAAWPFIIDEFYEYLQDH</sequence>
<evidence type="ECO:0000313" key="4">
    <source>
        <dbReference type="EMBL" id="CAI4046122.1"/>
    </source>
</evidence>
<dbReference type="GO" id="GO:0097602">
    <property type="term" value="F:cullin family protein binding"/>
    <property type="evidence" value="ECO:0007669"/>
    <property type="project" value="TreeGrafter"/>
</dbReference>
<evidence type="ECO:0000256" key="2">
    <source>
        <dbReference type="RuleBase" id="RU410713"/>
    </source>
</evidence>
<accession>A0AA35J275</accession>